<dbReference type="EMBL" id="BMMK01000037">
    <property type="protein sequence ID" value="GGM76673.1"/>
    <property type="molecule type" value="Genomic_DNA"/>
</dbReference>
<reference evidence="1" key="2">
    <citation type="submission" date="2020-09" db="EMBL/GenBank/DDBJ databases">
        <authorList>
            <person name="Sun Q."/>
            <person name="Zhou Y."/>
        </authorList>
    </citation>
    <scope>NUCLEOTIDE SEQUENCE</scope>
    <source>
        <strain evidence="1">CGMCC 4.5737</strain>
    </source>
</reference>
<organism evidence="1 2">
    <name type="scientific">Longimycelium tulufanense</name>
    <dbReference type="NCBI Taxonomy" id="907463"/>
    <lineage>
        <taxon>Bacteria</taxon>
        <taxon>Bacillati</taxon>
        <taxon>Actinomycetota</taxon>
        <taxon>Actinomycetes</taxon>
        <taxon>Pseudonocardiales</taxon>
        <taxon>Pseudonocardiaceae</taxon>
        <taxon>Longimycelium</taxon>
    </lineage>
</organism>
<keyword evidence="2" id="KW-1185">Reference proteome</keyword>
<dbReference type="Proteomes" id="UP000637578">
    <property type="component" value="Unassembled WGS sequence"/>
</dbReference>
<sequence length="90" mass="10129">MELPTMPGELVTPEGRVRVTVVAVDRDTVLAVSAGRGERDEEGGPWYRATRDLAGWELPDWPGHVTADPAAVEKSLRRWLDQLFPHRRKV</sequence>
<dbReference type="AlphaFoldDB" id="A0A8J3CJH7"/>
<dbReference type="RefSeq" id="WP_189061256.1">
    <property type="nucleotide sequence ID" value="NZ_BMMK01000037.1"/>
</dbReference>
<protein>
    <submittedName>
        <fullName evidence="1">Uncharacterized protein</fullName>
    </submittedName>
</protein>
<accession>A0A8J3CJH7</accession>
<evidence type="ECO:0000313" key="1">
    <source>
        <dbReference type="EMBL" id="GGM76673.1"/>
    </source>
</evidence>
<name>A0A8J3CJH7_9PSEU</name>
<comment type="caution">
    <text evidence="1">The sequence shown here is derived from an EMBL/GenBank/DDBJ whole genome shotgun (WGS) entry which is preliminary data.</text>
</comment>
<gene>
    <name evidence="1" type="ORF">GCM10012275_54250</name>
</gene>
<reference evidence="1" key="1">
    <citation type="journal article" date="2014" name="Int. J. Syst. Evol. Microbiol.">
        <title>Complete genome sequence of Corynebacterium casei LMG S-19264T (=DSM 44701T), isolated from a smear-ripened cheese.</title>
        <authorList>
            <consortium name="US DOE Joint Genome Institute (JGI-PGF)"/>
            <person name="Walter F."/>
            <person name="Albersmeier A."/>
            <person name="Kalinowski J."/>
            <person name="Ruckert C."/>
        </authorList>
    </citation>
    <scope>NUCLEOTIDE SEQUENCE</scope>
    <source>
        <strain evidence="1">CGMCC 4.5737</strain>
    </source>
</reference>
<evidence type="ECO:0000313" key="2">
    <source>
        <dbReference type="Proteomes" id="UP000637578"/>
    </source>
</evidence>
<proteinExistence type="predicted"/>